<comment type="caution">
    <text evidence="1">The sequence shown here is derived from an EMBL/GenBank/DDBJ whole genome shotgun (WGS) entry which is preliminary data.</text>
</comment>
<evidence type="ECO:0000313" key="2">
    <source>
        <dbReference type="Proteomes" id="UP000193317"/>
    </source>
</evidence>
<sequence length="67" mass="7185">MPMQFGVSIRKGWSMSIVVNSNQPLASKGLSAADLETLRTVNAKIALARTDPANVADDAWLCICTVH</sequence>
<dbReference type="AlphaFoldDB" id="A0A1X2EDB8"/>
<reference evidence="1 2" key="1">
    <citation type="submission" date="2016-01" db="EMBL/GenBank/DDBJ databases">
        <title>The new phylogeny of the genus Mycobacterium.</title>
        <authorList>
            <person name="Tarcisio F."/>
            <person name="Conor M."/>
            <person name="Antonella G."/>
            <person name="Elisabetta G."/>
            <person name="Giulia F.S."/>
            <person name="Sara T."/>
            <person name="Anna F."/>
            <person name="Clotilde B."/>
            <person name="Roberto B."/>
            <person name="Veronica D.S."/>
            <person name="Fabio R."/>
            <person name="Monica P."/>
            <person name="Olivier J."/>
            <person name="Enrico T."/>
            <person name="Nicola S."/>
        </authorList>
    </citation>
    <scope>NUCLEOTIDE SEQUENCE [LARGE SCALE GENOMIC DNA]</scope>
    <source>
        <strain evidence="1 2">DSM 44166</strain>
    </source>
</reference>
<dbReference type="EMBL" id="LQPW01000122">
    <property type="protein sequence ID" value="ORW98357.1"/>
    <property type="molecule type" value="Genomic_DNA"/>
</dbReference>
<organism evidence="1 2">
    <name type="scientific">Mycobacterium szulgai</name>
    <dbReference type="NCBI Taxonomy" id="1787"/>
    <lineage>
        <taxon>Bacteria</taxon>
        <taxon>Bacillati</taxon>
        <taxon>Actinomycetota</taxon>
        <taxon>Actinomycetes</taxon>
        <taxon>Mycobacteriales</taxon>
        <taxon>Mycobacteriaceae</taxon>
        <taxon>Mycobacterium</taxon>
    </lineage>
</organism>
<gene>
    <name evidence="1" type="ORF">AWC27_04100</name>
</gene>
<accession>A0A1X2EDB8</accession>
<evidence type="ECO:0000313" key="1">
    <source>
        <dbReference type="EMBL" id="ORW98357.1"/>
    </source>
</evidence>
<protein>
    <submittedName>
        <fullName evidence="1">Uncharacterized protein</fullName>
    </submittedName>
</protein>
<proteinExistence type="predicted"/>
<dbReference type="Proteomes" id="UP000193317">
    <property type="component" value="Unassembled WGS sequence"/>
</dbReference>
<name>A0A1X2EDB8_MYCSZ</name>
<keyword evidence="2" id="KW-1185">Reference proteome</keyword>